<dbReference type="AlphaFoldDB" id="A0A1V0HKN7"/>
<feature type="binding site" evidence="6">
    <location>
        <begin position="124"/>
        <end position="131"/>
    </location>
    <ligand>
        <name>ATP</name>
        <dbReference type="ChEBI" id="CHEBI:30616"/>
    </ligand>
</feature>
<keyword evidence="10" id="KW-1185">Reference proteome</keyword>
<comment type="similarity">
    <text evidence="6 7">Belongs to the ClpX chaperone family.</text>
</comment>
<dbReference type="GO" id="GO:0008270">
    <property type="term" value="F:zinc ion binding"/>
    <property type="evidence" value="ECO:0007669"/>
    <property type="project" value="UniProtKB-UniRule"/>
</dbReference>
<dbReference type="Pfam" id="PF07724">
    <property type="entry name" value="AAA_2"/>
    <property type="match status" value="1"/>
</dbReference>
<dbReference type="RefSeq" id="WP_080626611.1">
    <property type="nucleotide sequence ID" value="NZ_CP012839.1"/>
</dbReference>
<evidence type="ECO:0000256" key="2">
    <source>
        <dbReference type="ARBA" id="ARBA00022741"/>
    </source>
</evidence>
<evidence type="ECO:0000256" key="6">
    <source>
        <dbReference type="HAMAP-Rule" id="MF_00175"/>
    </source>
</evidence>
<dbReference type="SMART" id="SM00994">
    <property type="entry name" value="zf-C4_ClpX"/>
    <property type="match status" value="1"/>
</dbReference>
<dbReference type="Gene3D" id="3.40.50.300">
    <property type="entry name" value="P-loop containing nucleotide triphosphate hydrolases"/>
    <property type="match status" value="1"/>
</dbReference>
<proteinExistence type="inferred from homology"/>
<dbReference type="InterPro" id="IPR059188">
    <property type="entry name" value="Znf_CLPX-like"/>
</dbReference>
<dbReference type="Pfam" id="PF10431">
    <property type="entry name" value="ClpB_D2-small"/>
    <property type="match status" value="1"/>
</dbReference>
<gene>
    <name evidence="6" type="primary">clpX</name>
    <name evidence="9" type="ORF">AOQ87_01935</name>
</gene>
<dbReference type="PANTHER" id="PTHR48102">
    <property type="entry name" value="ATP-DEPENDENT CLP PROTEASE ATP-BINDING SUBUNIT CLPX-LIKE, MITOCHONDRIAL-RELATED"/>
    <property type="match status" value="1"/>
</dbReference>
<keyword evidence="9" id="KW-0378">Hydrolase</keyword>
<dbReference type="GO" id="GO:0140662">
    <property type="term" value="F:ATP-dependent protein folding chaperone"/>
    <property type="evidence" value="ECO:0007669"/>
    <property type="project" value="InterPro"/>
</dbReference>
<dbReference type="Proteomes" id="UP000242793">
    <property type="component" value="Chromosome"/>
</dbReference>
<evidence type="ECO:0000256" key="1">
    <source>
        <dbReference type="ARBA" id="ARBA00022723"/>
    </source>
</evidence>
<dbReference type="PROSITE" id="PS51902">
    <property type="entry name" value="CLPX_ZB"/>
    <property type="match status" value="1"/>
</dbReference>
<dbReference type="STRING" id="428411.AOQ87_01935"/>
<accession>A0A1V0HKN7</accession>
<organism evidence="9 10">
    <name type="scientific">Candidatus Riesia pediculischaeffi</name>
    <dbReference type="NCBI Taxonomy" id="428411"/>
    <lineage>
        <taxon>Bacteria</taxon>
        <taxon>Pseudomonadati</taxon>
        <taxon>Pseudomonadota</taxon>
        <taxon>Gammaproteobacteria</taxon>
        <taxon>Enterobacterales</taxon>
        <taxon>Enterobacteriaceae</taxon>
        <taxon>Candidatus Riesia</taxon>
    </lineage>
</organism>
<evidence type="ECO:0000313" key="10">
    <source>
        <dbReference type="Proteomes" id="UP000242793"/>
    </source>
</evidence>
<dbReference type="GO" id="GO:0046983">
    <property type="term" value="F:protein dimerization activity"/>
    <property type="evidence" value="ECO:0007669"/>
    <property type="project" value="UniProtKB-UniRule"/>
</dbReference>
<dbReference type="GO" id="GO:0051301">
    <property type="term" value="P:cell division"/>
    <property type="evidence" value="ECO:0007669"/>
    <property type="project" value="TreeGrafter"/>
</dbReference>
<dbReference type="Gene3D" id="1.10.8.60">
    <property type="match status" value="1"/>
</dbReference>
<feature type="binding site" evidence="6 7">
    <location>
        <position position="18"/>
    </location>
    <ligand>
        <name>Zn(2+)</name>
        <dbReference type="ChEBI" id="CHEBI:29105"/>
    </ligand>
</feature>
<feature type="binding site" evidence="6 7">
    <location>
        <position position="37"/>
    </location>
    <ligand>
        <name>Zn(2+)</name>
        <dbReference type="ChEBI" id="CHEBI:29105"/>
    </ligand>
</feature>
<dbReference type="Pfam" id="PF06689">
    <property type="entry name" value="zf-C4_ClpX"/>
    <property type="match status" value="1"/>
</dbReference>
<feature type="binding site" evidence="6 7">
    <location>
        <position position="40"/>
    </location>
    <ligand>
        <name>Zn(2+)</name>
        <dbReference type="ChEBI" id="CHEBI:29105"/>
    </ligand>
</feature>
<dbReference type="HAMAP" id="MF_00175">
    <property type="entry name" value="ClpX"/>
    <property type="match status" value="1"/>
</dbReference>
<dbReference type="InterPro" id="IPR010603">
    <property type="entry name" value="Znf_CppX_C4"/>
</dbReference>
<dbReference type="InterPro" id="IPR019489">
    <property type="entry name" value="Clp_ATPase_C"/>
</dbReference>
<dbReference type="PANTHER" id="PTHR48102:SF7">
    <property type="entry name" value="ATP-DEPENDENT CLP PROTEASE ATP-BINDING SUBUNIT CLPX-LIKE, MITOCHONDRIAL"/>
    <property type="match status" value="1"/>
</dbReference>
<comment type="function">
    <text evidence="6">ATP-dependent specificity component of the Clp protease. It directs the protease to specific substrates. Can perform chaperone functions in the absence of ClpP.</text>
</comment>
<reference evidence="9 10" key="1">
    <citation type="submission" date="2015-10" db="EMBL/GenBank/DDBJ databases">
        <title>Survey of human and primate louse endosymbionts.</title>
        <authorList>
            <person name="Boyd B.M."/>
        </authorList>
    </citation>
    <scope>NUCLEOTIDE SEQUENCE [LARGE SCALE GENOMIC DNA]</scope>
    <source>
        <strain evidence="9 10">PTSK</strain>
    </source>
</reference>
<dbReference type="GO" id="GO:0009376">
    <property type="term" value="C:HslUV protease complex"/>
    <property type="evidence" value="ECO:0007669"/>
    <property type="project" value="TreeGrafter"/>
</dbReference>
<dbReference type="CDD" id="cd19497">
    <property type="entry name" value="RecA-like_ClpX"/>
    <property type="match status" value="1"/>
</dbReference>
<protein>
    <recommendedName>
        <fullName evidence="6">ATP-dependent Clp protease ATP-binding subunit ClpX</fullName>
    </recommendedName>
</protein>
<evidence type="ECO:0000256" key="7">
    <source>
        <dbReference type="PROSITE-ProRule" id="PRU01250"/>
    </source>
</evidence>
<evidence type="ECO:0000256" key="4">
    <source>
        <dbReference type="ARBA" id="ARBA00022840"/>
    </source>
</evidence>
<dbReference type="SMART" id="SM01086">
    <property type="entry name" value="ClpB_D2-small"/>
    <property type="match status" value="1"/>
</dbReference>
<keyword evidence="1 6" id="KW-0479">Metal-binding</keyword>
<evidence type="ECO:0000259" key="8">
    <source>
        <dbReference type="PROSITE" id="PS51902"/>
    </source>
</evidence>
<dbReference type="SUPFAM" id="SSF52540">
    <property type="entry name" value="P-loop containing nucleoside triphosphate hydrolases"/>
    <property type="match status" value="1"/>
</dbReference>
<feature type="domain" description="ClpX-type ZB" evidence="8">
    <location>
        <begin position="3"/>
        <end position="56"/>
    </location>
</feature>
<comment type="subunit">
    <text evidence="6">Component of the ClpX-ClpP complex. Forms a hexameric ring that, in the presence of ATP, binds to fourteen ClpP subunits assembled into a disk-like structure with a central cavity, resembling the structure of eukaryotic proteasomes.</text>
</comment>
<name>A0A1V0HKN7_9ENTR</name>
<dbReference type="SMART" id="SM00382">
    <property type="entry name" value="AAA"/>
    <property type="match status" value="1"/>
</dbReference>
<dbReference type="EMBL" id="CP012839">
    <property type="protein sequence ID" value="ARC53407.1"/>
    <property type="molecule type" value="Genomic_DNA"/>
</dbReference>
<dbReference type="GO" id="GO:0005524">
    <property type="term" value="F:ATP binding"/>
    <property type="evidence" value="ECO:0007669"/>
    <property type="project" value="UniProtKB-UniRule"/>
</dbReference>
<dbReference type="GO" id="GO:0051603">
    <property type="term" value="P:proteolysis involved in protein catabolic process"/>
    <property type="evidence" value="ECO:0007669"/>
    <property type="project" value="TreeGrafter"/>
</dbReference>
<dbReference type="GO" id="GO:0016887">
    <property type="term" value="F:ATP hydrolysis activity"/>
    <property type="evidence" value="ECO:0007669"/>
    <property type="project" value="InterPro"/>
</dbReference>
<dbReference type="SUPFAM" id="SSF57716">
    <property type="entry name" value="Glucocorticoid receptor-like (DNA-binding domain)"/>
    <property type="match status" value="1"/>
</dbReference>
<keyword evidence="9" id="KW-0645">Protease</keyword>
<feature type="binding site" evidence="6 7">
    <location>
        <position position="15"/>
    </location>
    <ligand>
        <name>Zn(2+)</name>
        <dbReference type="ChEBI" id="CHEBI:29105"/>
    </ligand>
</feature>
<dbReference type="InterPro" id="IPR038366">
    <property type="entry name" value="Znf_CppX_C4_sf"/>
</dbReference>
<dbReference type="KEGG" id="rped:AOQ87_01935"/>
<dbReference type="InterPro" id="IPR046425">
    <property type="entry name" value="ClpX_bact"/>
</dbReference>
<dbReference type="InterPro" id="IPR027417">
    <property type="entry name" value="P-loop_NTPase"/>
</dbReference>
<keyword evidence="3 6" id="KW-0862">Zinc</keyword>
<dbReference type="Gene3D" id="6.20.220.10">
    <property type="entry name" value="ClpX chaperone, C4-type zinc finger domain"/>
    <property type="match status" value="1"/>
</dbReference>
<dbReference type="FunFam" id="1.10.8.60:FF:000002">
    <property type="entry name" value="ATP-dependent Clp protease ATP-binding subunit ClpX"/>
    <property type="match status" value="1"/>
</dbReference>
<keyword evidence="5 6" id="KW-0143">Chaperone</keyword>
<sequence length="421" mass="47871">MKDKHQNDSKNLLFCSFCRKDQNEVFKLISGYSAYICDKCINLCGEIIRKTDKKYVPNFLHNFDIKPNVIKEYLDDHVIGQDCSKKILSVAIYNHYKRLINNDSKKTSFHSTEIEKNNILLIGPTGSGKTLLAKTLANYLNIPLSISDATTLTEAGYVGEDIENTIQKLLQRCDYNVELAQTGIVYIDEIDKISRKSESPSITRDVSGEGVQQSLLKLIEGTISSVPPHGGRKHPQQEFLHVDTSNILFICAGTFFGLDQIISKRLNMSSKIGFSAKLVDYNHHKTRSSNILSKVEPQDLIKFGMIPEFVGRLSTFAILEEQNEELLVKILKEPKNSLIKQYQKLFEMENVQLEFEEESLKEIAKKAILKKTGARGLKSILEKLLLDIMYELPSTKKKIKKVIVDKESISERSKPRVIYSM</sequence>
<evidence type="ECO:0000256" key="5">
    <source>
        <dbReference type="ARBA" id="ARBA00023186"/>
    </source>
</evidence>
<dbReference type="InterPro" id="IPR003959">
    <property type="entry name" value="ATPase_AAA_core"/>
</dbReference>
<keyword evidence="2 6" id="KW-0547">Nucleotide-binding</keyword>
<dbReference type="GO" id="GO:0008233">
    <property type="term" value="F:peptidase activity"/>
    <property type="evidence" value="ECO:0007669"/>
    <property type="project" value="UniProtKB-KW"/>
</dbReference>
<dbReference type="InterPro" id="IPR050052">
    <property type="entry name" value="ATP-dep_Clp_protease_ClpX"/>
</dbReference>
<dbReference type="NCBIfam" id="NF003745">
    <property type="entry name" value="PRK05342.1"/>
    <property type="match status" value="1"/>
</dbReference>
<dbReference type="InterPro" id="IPR004487">
    <property type="entry name" value="Clp_protease_ATP-bd_su_ClpX"/>
</dbReference>
<evidence type="ECO:0000256" key="3">
    <source>
        <dbReference type="ARBA" id="ARBA00022833"/>
    </source>
</evidence>
<dbReference type="InterPro" id="IPR003593">
    <property type="entry name" value="AAA+_ATPase"/>
</dbReference>
<evidence type="ECO:0000313" key="9">
    <source>
        <dbReference type="EMBL" id="ARC53407.1"/>
    </source>
</evidence>
<dbReference type="NCBIfam" id="TIGR00382">
    <property type="entry name" value="clpX"/>
    <property type="match status" value="1"/>
</dbReference>
<keyword evidence="4 6" id="KW-0067">ATP-binding</keyword>
<dbReference type="GO" id="GO:0051082">
    <property type="term" value="F:unfolded protein binding"/>
    <property type="evidence" value="ECO:0007669"/>
    <property type="project" value="UniProtKB-UniRule"/>
</dbReference>